<keyword evidence="2 6" id="KW-0378">Hydrolase</keyword>
<dbReference type="GO" id="GO:0046872">
    <property type="term" value="F:metal ion binding"/>
    <property type="evidence" value="ECO:0007669"/>
    <property type="project" value="UniProtKB-KW"/>
</dbReference>
<feature type="domain" description="Serine-threonine protein phosphatase N-terminal" evidence="5">
    <location>
        <begin position="141"/>
        <end position="179"/>
    </location>
</feature>
<dbReference type="AlphaFoldDB" id="A0A9W8E8D4"/>
<evidence type="ECO:0000256" key="1">
    <source>
        <dbReference type="ARBA" id="ARBA00022723"/>
    </source>
</evidence>
<evidence type="ECO:0000313" key="6">
    <source>
        <dbReference type="EMBL" id="KAJ1967857.1"/>
    </source>
</evidence>
<dbReference type="InterPro" id="IPR031675">
    <property type="entry name" value="STPPase_N"/>
</dbReference>
<feature type="compositionally biased region" description="Polar residues" evidence="4">
    <location>
        <begin position="1"/>
        <end position="13"/>
    </location>
</feature>
<dbReference type="Pfam" id="PF16891">
    <property type="entry name" value="STPPase_N"/>
    <property type="match status" value="1"/>
</dbReference>
<proteinExistence type="predicted"/>
<feature type="non-terminal residue" evidence="6">
    <location>
        <position position="179"/>
    </location>
</feature>
<accession>A0A9W8E8D4</accession>
<dbReference type="OrthoDB" id="1930084at2759"/>
<sequence length="179" mass="19240">MGNQASKKSQRSRANSDARLSTDRAYIGQPDRGNPPANGTALTESTADGPTPASTNGSEDQGTDDASMGTNPIPTRPSMHRSSQLMSASLGSMDRKTEPILIRTDEENRRHSTISLTNYLSTSSGSVTMVNHPEKNKDFSVDEMIQRLIESGVSGKVSKSPCLKNSEITAICHAAREIF</sequence>
<dbReference type="GO" id="GO:0004722">
    <property type="term" value="F:protein serine/threonine phosphatase activity"/>
    <property type="evidence" value="ECO:0007669"/>
    <property type="project" value="UniProtKB-EC"/>
</dbReference>
<feature type="region of interest" description="Disordered" evidence="4">
    <location>
        <begin position="1"/>
        <end position="83"/>
    </location>
</feature>
<organism evidence="6 7">
    <name type="scientific">Dimargaris verticillata</name>
    <dbReference type="NCBI Taxonomy" id="2761393"/>
    <lineage>
        <taxon>Eukaryota</taxon>
        <taxon>Fungi</taxon>
        <taxon>Fungi incertae sedis</taxon>
        <taxon>Zoopagomycota</taxon>
        <taxon>Kickxellomycotina</taxon>
        <taxon>Dimargaritomycetes</taxon>
        <taxon>Dimargaritales</taxon>
        <taxon>Dimargaritaceae</taxon>
        <taxon>Dimargaris</taxon>
    </lineage>
</organism>
<feature type="compositionally biased region" description="Polar residues" evidence="4">
    <location>
        <begin position="40"/>
        <end position="60"/>
    </location>
</feature>
<evidence type="ECO:0000256" key="3">
    <source>
        <dbReference type="ARBA" id="ARBA00023211"/>
    </source>
</evidence>
<reference evidence="6" key="1">
    <citation type="submission" date="2022-07" db="EMBL/GenBank/DDBJ databases">
        <title>Phylogenomic reconstructions and comparative analyses of Kickxellomycotina fungi.</title>
        <authorList>
            <person name="Reynolds N.K."/>
            <person name="Stajich J.E."/>
            <person name="Barry K."/>
            <person name="Grigoriev I.V."/>
            <person name="Crous P."/>
            <person name="Smith M.E."/>
        </authorList>
    </citation>
    <scope>NUCLEOTIDE SEQUENCE</scope>
    <source>
        <strain evidence="6">RSA 567</strain>
    </source>
</reference>
<evidence type="ECO:0000259" key="5">
    <source>
        <dbReference type="Pfam" id="PF16891"/>
    </source>
</evidence>
<name>A0A9W8E8D4_9FUNG</name>
<dbReference type="EMBL" id="JANBQB010002251">
    <property type="protein sequence ID" value="KAJ1967857.1"/>
    <property type="molecule type" value="Genomic_DNA"/>
</dbReference>
<evidence type="ECO:0000256" key="4">
    <source>
        <dbReference type="SAM" id="MobiDB-lite"/>
    </source>
</evidence>
<keyword evidence="1" id="KW-0479">Metal-binding</keyword>
<evidence type="ECO:0000313" key="7">
    <source>
        <dbReference type="Proteomes" id="UP001151582"/>
    </source>
</evidence>
<comment type="caution">
    <text evidence="6">The sequence shown here is derived from an EMBL/GenBank/DDBJ whole genome shotgun (WGS) entry which is preliminary data.</text>
</comment>
<dbReference type="Proteomes" id="UP001151582">
    <property type="component" value="Unassembled WGS sequence"/>
</dbReference>
<keyword evidence="7" id="KW-1185">Reference proteome</keyword>
<protein>
    <submittedName>
        <fullName evidence="6">Serine/threonine protein phosphatase Pzh1</fullName>
        <ecNumber evidence="6">3.1.3.16</ecNumber>
    </submittedName>
</protein>
<dbReference type="EC" id="3.1.3.16" evidence="6"/>
<gene>
    <name evidence="6" type="primary">pzh1_2</name>
    <name evidence="6" type="ORF">H4R34_006347</name>
</gene>
<keyword evidence="3" id="KW-0464">Manganese</keyword>
<evidence type="ECO:0000256" key="2">
    <source>
        <dbReference type="ARBA" id="ARBA00022801"/>
    </source>
</evidence>